<evidence type="ECO:0000256" key="1">
    <source>
        <dbReference type="ARBA" id="ARBA00022729"/>
    </source>
</evidence>
<evidence type="ECO:0000313" key="3">
    <source>
        <dbReference type="EMBL" id="GGT74968.1"/>
    </source>
</evidence>
<name>A0A918LYE6_9ACTN</name>
<keyword evidence="4" id="KW-1185">Reference proteome</keyword>
<feature type="chain" id="PRO_5037471551" description="VCBS repeat-containing protein" evidence="2">
    <location>
        <begin position="37"/>
        <end position="821"/>
    </location>
</feature>
<dbReference type="RefSeq" id="WP_229870717.1">
    <property type="nucleotide sequence ID" value="NZ_BMSA01000021.1"/>
</dbReference>
<dbReference type="InterPro" id="IPR006311">
    <property type="entry name" value="TAT_signal"/>
</dbReference>
<dbReference type="EMBL" id="BMSA01000021">
    <property type="protein sequence ID" value="GGT74968.1"/>
    <property type="molecule type" value="Genomic_DNA"/>
</dbReference>
<dbReference type="Pfam" id="PF13517">
    <property type="entry name" value="FG-GAP_3"/>
    <property type="match status" value="1"/>
</dbReference>
<accession>A0A918LYE6</accession>
<reference evidence="3" key="2">
    <citation type="submission" date="2020-09" db="EMBL/GenBank/DDBJ databases">
        <authorList>
            <person name="Sun Q."/>
            <person name="Ohkuma M."/>
        </authorList>
    </citation>
    <scope>NUCLEOTIDE SEQUENCE</scope>
    <source>
        <strain evidence="3">JCM 4125</strain>
    </source>
</reference>
<organism evidence="3 4">
    <name type="scientific">Streptomyces phaeofaciens</name>
    <dbReference type="NCBI Taxonomy" id="68254"/>
    <lineage>
        <taxon>Bacteria</taxon>
        <taxon>Bacillati</taxon>
        <taxon>Actinomycetota</taxon>
        <taxon>Actinomycetes</taxon>
        <taxon>Kitasatosporales</taxon>
        <taxon>Streptomycetaceae</taxon>
        <taxon>Streptomyces</taxon>
    </lineage>
</organism>
<comment type="caution">
    <text evidence="3">The sequence shown here is derived from an EMBL/GenBank/DDBJ whole genome shotgun (WGS) entry which is preliminary data.</text>
</comment>
<dbReference type="PANTHER" id="PTHR44103:SF1">
    <property type="entry name" value="PROPROTEIN CONVERTASE P"/>
    <property type="match status" value="1"/>
</dbReference>
<gene>
    <name evidence="3" type="ORF">GCM10010226_61270</name>
</gene>
<evidence type="ECO:0000313" key="4">
    <source>
        <dbReference type="Proteomes" id="UP000646776"/>
    </source>
</evidence>
<dbReference type="SUPFAM" id="SSF69318">
    <property type="entry name" value="Integrin alpha N-terminal domain"/>
    <property type="match status" value="1"/>
</dbReference>
<evidence type="ECO:0000256" key="2">
    <source>
        <dbReference type="SAM" id="SignalP"/>
    </source>
</evidence>
<evidence type="ECO:0008006" key="5">
    <source>
        <dbReference type="Google" id="ProtNLM"/>
    </source>
</evidence>
<proteinExistence type="predicted"/>
<dbReference type="Gene3D" id="2.130.10.130">
    <property type="entry name" value="Integrin alpha, N-terminal"/>
    <property type="match status" value="1"/>
</dbReference>
<dbReference type="SUPFAM" id="SSF89372">
    <property type="entry name" value="Fucose-specific lectin"/>
    <property type="match status" value="1"/>
</dbReference>
<protein>
    <recommendedName>
        <fullName evidence="5">VCBS repeat-containing protein</fullName>
    </recommendedName>
</protein>
<keyword evidence="1 2" id="KW-0732">Signal</keyword>
<dbReference type="AlphaFoldDB" id="A0A918LYE6"/>
<dbReference type="InterPro" id="IPR028994">
    <property type="entry name" value="Integrin_alpha_N"/>
</dbReference>
<dbReference type="Proteomes" id="UP000646776">
    <property type="component" value="Unassembled WGS sequence"/>
</dbReference>
<feature type="signal peptide" evidence="2">
    <location>
        <begin position="1"/>
        <end position="36"/>
    </location>
</feature>
<sequence length="821" mass="85123">MGRSALPSRRRATATALVAVSLALAGATLPATPAAAAPVLPPWTGAKTLSMTKSEVRDVVVTADGTAVAVWTETVTGNLYAARRPANSDTWSTRAKIGGTTFNARLAARPDGSVVAVWIDTGTGTGWRTLSAVLPAGQTAWSQPTVLDSTDVSSSIVPDIAVRPGGVVAAVWGRSANSRSEVFASLLYPEGTWSEPEQVSNAATHAGTSRYGNVGGPQIAFDGQGGLVVSYWMSVGEMYRVMTSSRPAETFAWQTPEMITASYELPTLGSAPDGSLHLVYKDLNGSFQVLRRADAASAWSGPRTAASAVGTVAEMPRPLVGPDGDVTLVWFDRAAGADDVRTATFDSGTGEWAESRTLSAGTAAYTADAEIAPDGSVHVLWPESDGQTGSLYEATLADGEWTSPRRVATVGKLVRGEIAANSAGDATAVWGAVSGYSTYTDVSAARTTWPALAVSGSSVPVTAPLKGTTSSSAAWKPTWTTSSPVSSWTLTLTDTAGKAVRTLTGTTAAGSTALAPVWNGRTGTGAIAVNGRLTWSLKAVQWGSGTASTLATGTVTVTGGSPAFRDFGGHDVTPDGLGDLLQLDTSGRIQWVLGDGTGQLETGASATGWSTSIKAVPFGDLNGERCNDVLVRVGDALRAYRPACGTAPKPTTTYKTISSTGWKQYDVLTYPGDVTKDGRPDLIARNASTGAVYLYKGTSTAGLSARVKLYDNWKTYKKVVGAGDLNGDGIGDLLAQDTANNLYRYYGKGDGTFSSRAKIAANWGASYNVVVGVGDLNRDGRADLVARDTAGNLYRQAGTGKGTFGSRVKIGGSFNRYKGLF</sequence>
<dbReference type="PROSITE" id="PS51318">
    <property type="entry name" value="TAT"/>
    <property type="match status" value="1"/>
</dbReference>
<reference evidence="3" key="1">
    <citation type="journal article" date="2014" name="Int. J. Syst. Evol. Microbiol.">
        <title>Complete genome sequence of Corynebacterium casei LMG S-19264T (=DSM 44701T), isolated from a smear-ripened cheese.</title>
        <authorList>
            <consortium name="US DOE Joint Genome Institute (JGI-PGF)"/>
            <person name="Walter F."/>
            <person name="Albersmeier A."/>
            <person name="Kalinowski J."/>
            <person name="Ruckert C."/>
        </authorList>
    </citation>
    <scope>NUCLEOTIDE SEQUENCE</scope>
    <source>
        <strain evidence="3">JCM 4125</strain>
    </source>
</reference>
<dbReference type="PANTHER" id="PTHR44103">
    <property type="entry name" value="PROPROTEIN CONVERTASE P"/>
    <property type="match status" value="1"/>
</dbReference>
<dbReference type="InterPro" id="IPR013517">
    <property type="entry name" value="FG-GAP"/>
</dbReference>